<dbReference type="Proteomes" id="UP001487740">
    <property type="component" value="Unassembled WGS sequence"/>
</dbReference>
<evidence type="ECO:0000313" key="3">
    <source>
        <dbReference type="Proteomes" id="UP001487740"/>
    </source>
</evidence>
<feature type="region of interest" description="Disordered" evidence="1">
    <location>
        <begin position="16"/>
        <end position="42"/>
    </location>
</feature>
<dbReference type="EMBL" id="JARAKH010000012">
    <property type="protein sequence ID" value="KAK8398105.1"/>
    <property type="molecule type" value="Genomic_DNA"/>
</dbReference>
<accession>A0AAW0UEM2</accession>
<keyword evidence="3" id="KW-1185">Reference proteome</keyword>
<evidence type="ECO:0000256" key="1">
    <source>
        <dbReference type="SAM" id="MobiDB-lite"/>
    </source>
</evidence>
<comment type="caution">
    <text evidence="2">The sequence shown here is derived from an EMBL/GenBank/DDBJ whole genome shotgun (WGS) entry which is preliminary data.</text>
</comment>
<protein>
    <submittedName>
        <fullName evidence="2">Uncharacterized protein</fullName>
    </submittedName>
</protein>
<name>A0AAW0UEM2_SCYPA</name>
<sequence length="95" mass="10241">MSDASYLLMSAALTVSPRNAGSESREGGQGGKKQWGGAGKTHNHVRGCVHLWNDEEKTSCLFTSTCSKRGGNPPAWVLTLPAVIRENLRQCTTTH</sequence>
<evidence type="ECO:0000313" key="2">
    <source>
        <dbReference type="EMBL" id="KAK8398105.1"/>
    </source>
</evidence>
<feature type="compositionally biased region" description="Gly residues" evidence="1">
    <location>
        <begin position="27"/>
        <end position="39"/>
    </location>
</feature>
<dbReference type="AlphaFoldDB" id="A0AAW0UEM2"/>
<gene>
    <name evidence="2" type="ORF">O3P69_003792</name>
</gene>
<proteinExistence type="predicted"/>
<organism evidence="2 3">
    <name type="scientific">Scylla paramamosain</name>
    <name type="common">Mud crab</name>
    <dbReference type="NCBI Taxonomy" id="85552"/>
    <lineage>
        <taxon>Eukaryota</taxon>
        <taxon>Metazoa</taxon>
        <taxon>Ecdysozoa</taxon>
        <taxon>Arthropoda</taxon>
        <taxon>Crustacea</taxon>
        <taxon>Multicrustacea</taxon>
        <taxon>Malacostraca</taxon>
        <taxon>Eumalacostraca</taxon>
        <taxon>Eucarida</taxon>
        <taxon>Decapoda</taxon>
        <taxon>Pleocyemata</taxon>
        <taxon>Brachyura</taxon>
        <taxon>Eubrachyura</taxon>
        <taxon>Portunoidea</taxon>
        <taxon>Portunidae</taxon>
        <taxon>Portuninae</taxon>
        <taxon>Scylla</taxon>
    </lineage>
</organism>
<reference evidence="2 3" key="1">
    <citation type="submission" date="2023-03" db="EMBL/GenBank/DDBJ databases">
        <title>High-quality genome of Scylla paramamosain provides insights in environmental adaptation.</title>
        <authorList>
            <person name="Zhang L."/>
        </authorList>
    </citation>
    <scope>NUCLEOTIDE SEQUENCE [LARGE SCALE GENOMIC DNA]</scope>
    <source>
        <strain evidence="2">LZ_2023a</strain>
        <tissue evidence="2">Muscle</tissue>
    </source>
</reference>